<keyword evidence="1" id="KW-0378">Hydrolase</keyword>
<dbReference type="AlphaFoldDB" id="A0A841J1B1"/>
<protein>
    <submittedName>
        <fullName evidence="1">Very-short-patch-repair endonuclease</fullName>
    </submittedName>
</protein>
<dbReference type="EMBL" id="JACIJP010000001">
    <property type="protein sequence ID" value="MBB6122455.1"/>
    <property type="molecule type" value="Genomic_DNA"/>
</dbReference>
<organism evidence="1 2">
    <name type="scientific">Sphingobium subterraneum</name>
    <dbReference type="NCBI Taxonomy" id="627688"/>
    <lineage>
        <taxon>Bacteria</taxon>
        <taxon>Pseudomonadati</taxon>
        <taxon>Pseudomonadota</taxon>
        <taxon>Alphaproteobacteria</taxon>
        <taxon>Sphingomonadales</taxon>
        <taxon>Sphingomonadaceae</taxon>
        <taxon>Sphingobium</taxon>
    </lineage>
</organism>
<dbReference type="Proteomes" id="UP000552700">
    <property type="component" value="Unassembled WGS sequence"/>
</dbReference>
<accession>A0A841J1B1</accession>
<evidence type="ECO:0000313" key="2">
    <source>
        <dbReference type="Proteomes" id="UP000552700"/>
    </source>
</evidence>
<reference evidence="1 2" key="1">
    <citation type="submission" date="2020-08" db="EMBL/GenBank/DDBJ databases">
        <title>Genomic Encyclopedia of Type Strains, Phase IV (KMG-IV): sequencing the most valuable type-strain genomes for metagenomic binning, comparative biology and taxonomic classification.</title>
        <authorList>
            <person name="Goeker M."/>
        </authorList>
    </citation>
    <scope>NUCLEOTIDE SEQUENCE [LARGE SCALE GENOMIC DNA]</scope>
    <source>
        <strain evidence="1 2">DSM 102255</strain>
    </source>
</reference>
<sequence>MVRFGNADVMTNVDGVVDHILSIAAVMPERRKITHPTPSLGREGL</sequence>
<keyword evidence="1" id="KW-0540">Nuclease</keyword>
<keyword evidence="2" id="KW-1185">Reference proteome</keyword>
<dbReference type="GO" id="GO:0004519">
    <property type="term" value="F:endonuclease activity"/>
    <property type="evidence" value="ECO:0007669"/>
    <property type="project" value="UniProtKB-KW"/>
</dbReference>
<proteinExistence type="predicted"/>
<comment type="caution">
    <text evidence="1">The sequence shown here is derived from an EMBL/GenBank/DDBJ whole genome shotgun (WGS) entry which is preliminary data.</text>
</comment>
<keyword evidence="1" id="KW-0255">Endonuclease</keyword>
<gene>
    <name evidence="1" type="ORF">FHS92_000162</name>
</gene>
<evidence type="ECO:0000313" key="1">
    <source>
        <dbReference type="EMBL" id="MBB6122455.1"/>
    </source>
</evidence>
<name>A0A841J1B1_9SPHN</name>